<dbReference type="NCBIfam" id="TIGR00188">
    <property type="entry name" value="rnpA"/>
    <property type="match status" value="1"/>
</dbReference>
<evidence type="ECO:0000256" key="1">
    <source>
        <dbReference type="ARBA" id="ARBA00022694"/>
    </source>
</evidence>
<dbReference type="Pfam" id="PF00825">
    <property type="entry name" value="Ribonuclease_P"/>
    <property type="match status" value="1"/>
</dbReference>
<evidence type="ECO:0000256" key="8">
    <source>
        <dbReference type="SAM" id="MobiDB-lite"/>
    </source>
</evidence>
<dbReference type="GO" id="GO:0000049">
    <property type="term" value="F:tRNA binding"/>
    <property type="evidence" value="ECO:0007669"/>
    <property type="project" value="UniProtKB-UniRule"/>
</dbReference>
<evidence type="ECO:0000256" key="7">
    <source>
        <dbReference type="NCBIfam" id="TIGR00188"/>
    </source>
</evidence>
<protein>
    <recommendedName>
        <fullName evidence="6 7">Ribonuclease P protein component</fullName>
        <shortName evidence="6">RNase P protein</shortName>
        <shortName evidence="6">RNaseP protein</shortName>
        <ecNumber evidence="6 7">3.1.26.5</ecNumber>
    </recommendedName>
    <alternativeName>
        <fullName evidence="6">Protein C5</fullName>
    </alternativeName>
</protein>
<evidence type="ECO:0000256" key="6">
    <source>
        <dbReference type="HAMAP-Rule" id="MF_00227"/>
    </source>
</evidence>
<keyword evidence="10" id="KW-1185">Reference proteome</keyword>
<dbReference type="GO" id="GO:0030677">
    <property type="term" value="C:ribonuclease P complex"/>
    <property type="evidence" value="ECO:0007669"/>
    <property type="project" value="TreeGrafter"/>
</dbReference>
<dbReference type="EMBL" id="FTLW01000002">
    <property type="protein sequence ID" value="SIQ27668.1"/>
    <property type="molecule type" value="Genomic_DNA"/>
</dbReference>
<feature type="region of interest" description="Disordered" evidence="8">
    <location>
        <begin position="121"/>
        <end position="150"/>
    </location>
</feature>
<reference evidence="10" key="1">
    <citation type="submission" date="2017-01" db="EMBL/GenBank/DDBJ databases">
        <authorList>
            <person name="Varghese N."/>
            <person name="Submissions S."/>
        </authorList>
    </citation>
    <scope>NUCLEOTIDE SEQUENCE [LARGE SCALE GENOMIC DNA]</scope>
    <source>
        <strain evidence="10">UM1</strain>
    </source>
</reference>
<comment type="function">
    <text evidence="6">RNaseP catalyzes the removal of the 5'-leader sequence from pre-tRNA to produce the mature 5'-terminus. It can also cleave other RNA substrates such as 4.5S RNA. The protein component plays an auxiliary but essential role in vivo by binding to the 5'-leader sequence and broadening the substrate specificity of the ribozyme.</text>
</comment>
<keyword evidence="1 6" id="KW-0819">tRNA processing</keyword>
<organism evidence="9 10">
    <name type="scientific">Solilutibacter tolerans</name>
    <dbReference type="NCBI Taxonomy" id="1604334"/>
    <lineage>
        <taxon>Bacteria</taxon>
        <taxon>Pseudomonadati</taxon>
        <taxon>Pseudomonadota</taxon>
        <taxon>Gammaproteobacteria</taxon>
        <taxon>Lysobacterales</taxon>
        <taxon>Lysobacteraceae</taxon>
        <taxon>Solilutibacter</taxon>
    </lineage>
</organism>
<evidence type="ECO:0000313" key="10">
    <source>
        <dbReference type="Proteomes" id="UP000241788"/>
    </source>
</evidence>
<dbReference type="GO" id="GO:0001682">
    <property type="term" value="P:tRNA 5'-leader removal"/>
    <property type="evidence" value="ECO:0007669"/>
    <property type="project" value="UniProtKB-UniRule"/>
</dbReference>
<dbReference type="HAMAP" id="MF_00227">
    <property type="entry name" value="RNase_P"/>
    <property type="match status" value="1"/>
</dbReference>
<dbReference type="InterPro" id="IPR000100">
    <property type="entry name" value="RNase_P"/>
</dbReference>
<dbReference type="Gene3D" id="3.30.230.10">
    <property type="match status" value="1"/>
</dbReference>
<proteinExistence type="inferred from homology"/>
<dbReference type="AlphaFoldDB" id="A0A1N6RFK7"/>
<dbReference type="Proteomes" id="UP000241788">
    <property type="component" value="Unassembled WGS sequence"/>
</dbReference>
<comment type="similarity">
    <text evidence="6">Belongs to the RnpA family.</text>
</comment>
<dbReference type="GO" id="GO:0004526">
    <property type="term" value="F:ribonuclease P activity"/>
    <property type="evidence" value="ECO:0007669"/>
    <property type="project" value="UniProtKB-UniRule"/>
</dbReference>
<keyword evidence="5 6" id="KW-0694">RNA-binding</keyword>
<gene>
    <name evidence="6" type="primary">rnpA</name>
    <name evidence="9" type="ORF">SAMN05421546_0992</name>
</gene>
<keyword evidence="4 6" id="KW-0378">Hydrolase</keyword>
<evidence type="ECO:0000256" key="4">
    <source>
        <dbReference type="ARBA" id="ARBA00022801"/>
    </source>
</evidence>
<evidence type="ECO:0000256" key="5">
    <source>
        <dbReference type="ARBA" id="ARBA00022884"/>
    </source>
</evidence>
<dbReference type="GO" id="GO:0042781">
    <property type="term" value="F:3'-tRNA processing endoribonuclease activity"/>
    <property type="evidence" value="ECO:0007669"/>
    <property type="project" value="TreeGrafter"/>
</dbReference>
<name>A0A1N6RFK7_9GAMM</name>
<evidence type="ECO:0000256" key="2">
    <source>
        <dbReference type="ARBA" id="ARBA00022722"/>
    </source>
</evidence>
<dbReference type="PANTHER" id="PTHR33992">
    <property type="entry name" value="RIBONUCLEASE P PROTEIN COMPONENT"/>
    <property type="match status" value="1"/>
</dbReference>
<dbReference type="SUPFAM" id="SSF54211">
    <property type="entry name" value="Ribosomal protein S5 domain 2-like"/>
    <property type="match status" value="1"/>
</dbReference>
<comment type="subunit">
    <text evidence="6">Consists of a catalytic RNA component (M1 or rnpB) and a protein subunit.</text>
</comment>
<dbReference type="InterPro" id="IPR014721">
    <property type="entry name" value="Ribsml_uS5_D2-typ_fold_subgr"/>
</dbReference>
<dbReference type="RefSeq" id="WP_076585858.1">
    <property type="nucleotide sequence ID" value="NZ_FTLW01000002.1"/>
</dbReference>
<dbReference type="OrthoDB" id="9796422at2"/>
<keyword evidence="3 6" id="KW-0255">Endonuclease</keyword>
<comment type="catalytic activity">
    <reaction evidence="6">
        <text>Endonucleolytic cleavage of RNA, removing 5'-extranucleotides from tRNA precursor.</text>
        <dbReference type="EC" id="3.1.26.5"/>
    </reaction>
</comment>
<evidence type="ECO:0000256" key="3">
    <source>
        <dbReference type="ARBA" id="ARBA00022759"/>
    </source>
</evidence>
<dbReference type="EC" id="3.1.26.5" evidence="6 7"/>
<dbReference type="InterPro" id="IPR020568">
    <property type="entry name" value="Ribosomal_Su5_D2-typ_SF"/>
</dbReference>
<dbReference type="STRING" id="1604334.SAMN05421546_0992"/>
<keyword evidence="2 6" id="KW-0540">Nuclease</keyword>
<accession>A0A1N6RFK7</accession>
<dbReference type="PANTHER" id="PTHR33992:SF1">
    <property type="entry name" value="RIBONUCLEASE P PROTEIN COMPONENT"/>
    <property type="match status" value="1"/>
</dbReference>
<evidence type="ECO:0000313" key="9">
    <source>
        <dbReference type="EMBL" id="SIQ27668.1"/>
    </source>
</evidence>
<sequence>MISLAPARFPKTARVRSRAAYARVFENARRTHHPALTLHVAPATDQSDGATLGLAVSRKVDGRAVGRNRIKRIWRETFRLHRDQLAPRSLVAVAKPAAAKLDNEALMVALLDTLRRAGALPRADATGTMPDSFNSPSRPSPGRPDMSTPE</sequence>